<name>A0A6B3LJL7_9BACT</name>
<dbReference type="InterPro" id="IPR053136">
    <property type="entry name" value="UTP_pyrophosphatase-like"/>
</dbReference>
<gene>
    <name evidence="2" type="ORF">GXP69_05715</name>
</gene>
<evidence type="ECO:0000259" key="1">
    <source>
        <dbReference type="Pfam" id="PF01863"/>
    </source>
</evidence>
<dbReference type="Gene3D" id="3.30.2010.10">
    <property type="entry name" value="Metalloproteases ('zincins'), catalytic domain"/>
    <property type="match status" value="1"/>
</dbReference>
<sequence>MKSSKHLIQYNLKRSQRKTVSIYVERDGEVMVMAPKELSDTAIDELVDSKAASIFKHQAELEELNQVKKTREAVNGESYLYLGRNYRLELVEKQETPLKLKDGYFLLQKKHAPKADQIFKQYYKEKGAKRIPERVRYYEKLMGLTTSEIRIMDLQNRWASCNTKGDLNFHWKCMMAPLKVLDYIIVHELAHLIHANHSEAFWNEVDKVLPDYRERKNWLRVNGAGMDL</sequence>
<comment type="caution">
    <text evidence="2">The sequence shown here is derived from an EMBL/GenBank/DDBJ whole genome shotgun (WGS) entry which is preliminary data.</text>
</comment>
<dbReference type="Proteomes" id="UP000474777">
    <property type="component" value="Unassembled WGS sequence"/>
</dbReference>
<accession>A0A6B3LJL7</accession>
<dbReference type="PANTHER" id="PTHR30399">
    <property type="entry name" value="UNCHARACTERIZED PROTEIN YGJP"/>
    <property type="match status" value="1"/>
</dbReference>
<dbReference type="RefSeq" id="WP_163913335.1">
    <property type="nucleotide sequence ID" value="NZ_JAAGWD010000002.1"/>
</dbReference>
<dbReference type="Pfam" id="PF01863">
    <property type="entry name" value="YgjP-like"/>
    <property type="match status" value="1"/>
</dbReference>
<dbReference type="CDD" id="cd07344">
    <property type="entry name" value="M48_yhfN_like"/>
    <property type="match status" value="1"/>
</dbReference>
<proteinExistence type="predicted"/>
<protein>
    <submittedName>
        <fullName evidence="2">M48 family metallopeptidase</fullName>
    </submittedName>
</protein>
<organism evidence="2 3">
    <name type="scientific">Pontibacter burrus</name>
    <dbReference type="NCBI Taxonomy" id="2704466"/>
    <lineage>
        <taxon>Bacteria</taxon>
        <taxon>Pseudomonadati</taxon>
        <taxon>Bacteroidota</taxon>
        <taxon>Cytophagia</taxon>
        <taxon>Cytophagales</taxon>
        <taxon>Hymenobacteraceae</taxon>
        <taxon>Pontibacter</taxon>
    </lineage>
</organism>
<dbReference type="EMBL" id="JAAGWD010000002">
    <property type="protein sequence ID" value="NEM97182.1"/>
    <property type="molecule type" value="Genomic_DNA"/>
</dbReference>
<dbReference type="InterPro" id="IPR002725">
    <property type="entry name" value="YgjP-like_metallopeptidase"/>
</dbReference>
<reference evidence="2 3" key="1">
    <citation type="submission" date="2020-02" db="EMBL/GenBank/DDBJ databases">
        <authorList>
            <person name="Kim M.K."/>
        </authorList>
    </citation>
    <scope>NUCLEOTIDE SEQUENCE [LARGE SCALE GENOMIC DNA]</scope>
    <source>
        <strain evidence="2 3">BT327</strain>
    </source>
</reference>
<evidence type="ECO:0000313" key="3">
    <source>
        <dbReference type="Proteomes" id="UP000474777"/>
    </source>
</evidence>
<dbReference type="PANTHER" id="PTHR30399:SF1">
    <property type="entry name" value="UTP PYROPHOSPHATASE"/>
    <property type="match status" value="1"/>
</dbReference>
<evidence type="ECO:0000313" key="2">
    <source>
        <dbReference type="EMBL" id="NEM97182.1"/>
    </source>
</evidence>
<dbReference type="AlphaFoldDB" id="A0A6B3LJL7"/>
<keyword evidence="3" id="KW-1185">Reference proteome</keyword>
<feature type="domain" description="YgjP-like metallopeptidase" evidence="1">
    <location>
        <begin position="18"/>
        <end position="220"/>
    </location>
</feature>